<organism evidence="4 5">
    <name type="scientific">Leptotrombidium deliense</name>
    <dbReference type="NCBI Taxonomy" id="299467"/>
    <lineage>
        <taxon>Eukaryota</taxon>
        <taxon>Metazoa</taxon>
        <taxon>Ecdysozoa</taxon>
        <taxon>Arthropoda</taxon>
        <taxon>Chelicerata</taxon>
        <taxon>Arachnida</taxon>
        <taxon>Acari</taxon>
        <taxon>Acariformes</taxon>
        <taxon>Trombidiformes</taxon>
        <taxon>Prostigmata</taxon>
        <taxon>Anystina</taxon>
        <taxon>Parasitengona</taxon>
        <taxon>Trombiculoidea</taxon>
        <taxon>Trombiculidae</taxon>
        <taxon>Leptotrombidium</taxon>
    </lineage>
</organism>
<comment type="caution">
    <text evidence="4">The sequence shown here is derived from an EMBL/GenBank/DDBJ whole genome shotgun (WGS) entry which is preliminary data.</text>
</comment>
<dbReference type="AlphaFoldDB" id="A0A443SCZ5"/>
<dbReference type="GO" id="GO:0016787">
    <property type="term" value="F:hydrolase activity"/>
    <property type="evidence" value="ECO:0007669"/>
    <property type="project" value="UniProtKB-KW"/>
</dbReference>
<evidence type="ECO:0000313" key="5">
    <source>
        <dbReference type="Proteomes" id="UP000288716"/>
    </source>
</evidence>
<comment type="similarity">
    <text evidence="1">Belongs to the AB hydrolase superfamily.</text>
</comment>
<name>A0A443SCZ5_9ACAR</name>
<keyword evidence="2 4" id="KW-0378">Hydrolase</keyword>
<dbReference type="EMBL" id="NCKV01003856">
    <property type="protein sequence ID" value="RWS25305.1"/>
    <property type="molecule type" value="Genomic_DNA"/>
</dbReference>
<dbReference type="InterPro" id="IPR050266">
    <property type="entry name" value="AB_hydrolase_sf"/>
</dbReference>
<keyword evidence="5" id="KW-1185">Reference proteome</keyword>
<dbReference type="PANTHER" id="PTHR43798:SF14">
    <property type="entry name" value="SERINE HYDROLASE-LIKE PROTEIN DDB_G0286239"/>
    <property type="match status" value="1"/>
</dbReference>
<evidence type="ECO:0000256" key="2">
    <source>
        <dbReference type="ARBA" id="ARBA00022801"/>
    </source>
</evidence>
<dbReference type="GO" id="GO:0016020">
    <property type="term" value="C:membrane"/>
    <property type="evidence" value="ECO:0007669"/>
    <property type="project" value="TreeGrafter"/>
</dbReference>
<reference evidence="4 5" key="1">
    <citation type="journal article" date="2018" name="Gigascience">
        <title>Genomes of trombidid mites reveal novel predicted allergens and laterally-transferred genes associated with secondary metabolism.</title>
        <authorList>
            <person name="Dong X."/>
            <person name="Chaisiri K."/>
            <person name="Xia D."/>
            <person name="Armstrong S.D."/>
            <person name="Fang Y."/>
            <person name="Donnelly M.J."/>
            <person name="Kadowaki T."/>
            <person name="McGarry J.W."/>
            <person name="Darby A.C."/>
            <person name="Makepeace B.L."/>
        </authorList>
    </citation>
    <scope>NUCLEOTIDE SEQUENCE [LARGE SCALE GENOMIC DNA]</scope>
    <source>
        <strain evidence="4">UoL-UT</strain>
    </source>
</reference>
<accession>A0A443SCZ5</accession>
<feature type="domain" description="AB hydrolase-1" evidence="3">
    <location>
        <begin position="57"/>
        <end position="172"/>
    </location>
</feature>
<dbReference type="PANTHER" id="PTHR43798">
    <property type="entry name" value="MONOACYLGLYCEROL LIPASE"/>
    <property type="match status" value="1"/>
</dbReference>
<evidence type="ECO:0000259" key="3">
    <source>
        <dbReference type="Pfam" id="PF00561"/>
    </source>
</evidence>
<dbReference type="InterPro" id="IPR029058">
    <property type="entry name" value="AB_hydrolase_fold"/>
</dbReference>
<evidence type="ECO:0000256" key="1">
    <source>
        <dbReference type="ARBA" id="ARBA00008645"/>
    </source>
</evidence>
<gene>
    <name evidence="4" type="ORF">B4U80_00663</name>
</gene>
<protein>
    <submittedName>
        <fullName evidence="4">Serine hydrolase-like protein</fullName>
    </submittedName>
</protein>
<dbReference type="VEuPathDB" id="VectorBase:LDEU006735"/>
<proteinExistence type="inferred from homology"/>
<dbReference type="InterPro" id="IPR000073">
    <property type="entry name" value="AB_hydrolase_1"/>
</dbReference>
<dbReference type="STRING" id="299467.A0A443SCZ5"/>
<dbReference type="Proteomes" id="UP000288716">
    <property type="component" value="Unassembled WGS sequence"/>
</dbReference>
<dbReference type="OrthoDB" id="190201at2759"/>
<dbReference type="SUPFAM" id="SSF53474">
    <property type="entry name" value="alpha/beta-Hydrolases"/>
    <property type="match status" value="1"/>
</dbReference>
<dbReference type="Gene3D" id="3.40.50.1820">
    <property type="entry name" value="alpha/beta hydrolase"/>
    <property type="match status" value="1"/>
</dbReference>
<dbReference type="Pfam" id="PF00561">
    <property type="entry name" value="Abhydrolase_1"/>
    <property type="match status" value="1"/>
</dbReference>
<sequence>MTFYRQSIRSTLLLNLLYLNRTKLRHCHSVISKEIKIPTPYGHIAAKEFGDRSGHQILAIHGFMDNCATFDTLIPNIIDKMNVHVIAMDEPGGGHSSKLPIGADLSQFTIIKEMKRVVNHLKWTNFSIIGHSYGAFNSILFASIYPRLVQSVVALDTYGSRLCREYSPLKRPMAKTIDMILDFEQKVMNKANADSYEKVYHNEHEAIERVMNAGSLRMFDYSHRIPEKAATLYVKRGMKSYNNGLIFTRDYRHKMPMLGLIPVKNDYLEKLKSIRCDLLLVMADDGLFKDYEGREQWFNIYEKQCRYFKEIVLKGQHYIHIDEEDLVGTHISNFIKESLSRGLHDEYN</sequence>
<evidence type="ECO:0000313" key="4">
    <source>
        <dbReference type="EMBL" id="RWS25305.1"/>
    </source>
</evidence>